<organism evidence="4 6">
    <name type="scientific">Ralstonia insidiosa</name>
    <dbReference type="NCBI Taxonomy" id="190721"/>
    <lineage>
        <taxon>Bacteria</taxon>
        <taxon>Pseudomonadati</taxon>
        <taxon>Pseudomonadota</taxon>
        <taxon>Betaproteobacteria</taxon>
        <taxon>Burkholderiales</taxon>
        <taxon>Burkholderiaceae</taxon>
        <taxon>Ralstonia</taxon>
    </lineage>
</organism>
<evidence type="ECO:0000313" key="3">
    <source>
        <dbReference type="EMBL" id="ANH72536.1"/>
    </source>
</evidence>
<evidence type="ECO:0000313" key="5">
    <source>
        <dbReference type="Proteomes" id="UP000077927"/>
    </source>
</evidence>
<dbReference type="GO" id="GO:0003677">
    <property type="term" value="F:DNA binding"/>
    <property type="evidence" value="ECO:0007669"/>
    <property type="project" value="UniProtKB-KW"/>
</dbReference>
<dbReference type="Proteomes" id="UP000575469">
    <property type="component" value="Unassembled WGS sequence"/>
</dbReference>
<feature type="transmembrane region" description="Helical" evidence="2">
    <location>
        <begin position="27"/>
        <end position="47"/>
    </location>
</feature>
<sequence>MKARRLLRRASVLAPNVTVRSRLPWPVTVLLIAVVIGLAAAAALWAFEEGRRLTGPHDSDLRAMNRELTAKLATVQAERDKLAAAAGTAESRVGMAEGAQTQMAEQLKALEAENAQLKEDLAFFDSLLPAPTNSAGIYVRSFRIAPDEAQPTRMHFRVLLMQGGGKAFAPVSEFEGQLALTLNVVQAGKPATIDFPGAAAATAASAPVSPAATRVKLTHYQRLEGWVDVPPGTTVKSVMVKVLQNGKIKASQSFSI</sequence>
<reference evidence="3 5" key="1">
    <citation type="submission" date="2015-09" db="EMBL/GenBank/DDBJ databases">
        <authorList>
            <person name="Xu Y."/>
            <person name="Nagy A."/>
            <person name="Liu N.T."/>
            <person name="Nou X."/>
        </authorList>
    </citation>
    <scope>NUCLEOTIDE SEQUENCE [LARGE SCALE GENOMIC DNA]</scope>
    <source>
        <strain evidence="3 5">FC1138</strain>
    </source>
</reference>
<keyword evidence="2" id="KW-1133">Transmembrane helix</keyword>
<dbReference type="EMBL" id="CP012605">
    <property type="protein sequence ID" value="ANH72536.1"/>
    <property type="molecule type" value="Genomic_DNA"/>
</dbReference>
<dbReference type="InterPro" id="IPR046703">
    <property type="entry name" value="DUF6776"/>
</dbReference>
<reference evidence="4 6" key="2">
    <citation type="submission" date="2020-04" db="EMBL/GenBank/DDBJ databases">
        <title>Ralstonia insidiosa genome sequencing and assembly.</title>
        <authorList>
            <person name="Martins R.C.R."/>
            <person name="Perdigao-Neto L.V."/>
            <person name="Levin A.S.S."/>
            <person name="Costa S.F."/>
        </authorList>
    </citation>
    <scope>NUCLEOTIDE SEQUENCE [LARGE SCALE GENOMIC DNA]</scope>
    <source>
        <strain evidence="4 6">5047</strain>
    </source>
</reference>
<name>A0A848P2J4_9RALS</name>
<keyword evidence="1" id="KW-0175">Coiled coil</keyword>
<dbReference type="AlphaFoldDB" id="A0A848P2J4"/>
<dbReference type="Pfam" id="PF20567">
    <property type="entry name" value="DUF6776"/>
    <property type="match status" value="1"/>
</dbReference>
<evidence type="ECO:0000313" key="4">
    <source>
        <dbReference type="EMBL" id="NMV39535.1"/>
    </source>
</evidence>
<evidence type="ECO:0000256" key="1">
    <source>
        <dbReference type="SAM" id="Coils"/>
    </source>
</evidence>
<keyword evidence="4" id="KW-0238">DNA-binding</keyword>
<keyword evidence="2" id="KW-0472">Membrane</keyword>
<evidence type="ECO:0000256" key="2">
    <source>
        <dbReference type="SAM" id="Phobius"/>
    </source>
</evidence>
<feature type="coiled-coil region" evidence="1">
    <location>
        <begin position="65"/>
        <end position="127"/>
    </location>
</feature>
<dbReference type="EMBL" id="JABBZM010000015">
    <property type="protein sequence ID" value="NMV39535.1"/>
    <property type="molecule type" value="Genomic_DNA"/>
</dbReference>
<protein>
    <submittedName>
        <fullName evidence="4">DNA-binding protein</fullName>
    </submittedName>
</protein>
<gene>
    <name evidence="3" type="ORF">ACS15_0495</name>
    <name evidence="4" type="ORF">HGR00_16590</name>
</gene>
<dbReference type="KEGG" id="rin:ACS15_0495"/>
<dbReference type="Proteomes" id="UP000077927">
    <property type="component" value="Chromosome 1"/>
</dbReference>
<evidence type="ECO:0000313" key="6">
    <source>
        <dbReference type="Proteomes" id="UP000575469"/>
    </source>
</evidence>
<keyword evidence="2" id="KW-0812">Transmembrane</keyword>
<proteinExistence type="predicted"/>
<dbReference type="RefSeq" id="WP_021196517.1">
    <property type="nucleotide sequence ID" value="NZ_CP012605.1"/>
</dbReference>
<accession>A0A848P2J4</accession>